<feature type="DNA-binding region" description="H-T-H motif" evidence="4">
    <location>
        <begin position="27"/>
        <end position="46"/>
    </location>
</feature>
<dbReference type="PANTHER" id="PTHR30055:SF234">
    <property type="entry name" value="HTH-TYPE TRANSCRIPTIONAL REGULATOR BETI"/>
    <property type="match status" value="1"/>
</dbReference>
<comment type="caution">
    <text evidence="6">The sequence shown here is derived from an EMBL/GenBank/DDBJ whole genome shotgun (WGS) entry which is preliminary data.</text>
</comment>
<dbReference type="InterPro" id="IPR036271">
    <property type="entry name" value="Tet_transcr_reg_TetR-rel_C_sf"/>
</dbReference>
<dbReference type="InterPro" id="IPR049445">
    <property type="entry name" value="TetR_SbtR-like_C"/>
</dbReference>
<feature type="domain" description="HTH tetR-type" evidence="5">
    <location>
        <begin position="6"/>
        <end position="64"/>
    </location>
</feature>
<dbReference type="EMBL" id="BAAAYR010000002">
    <property type="protein sequence ID" value="GAA3565366.1"/>
    <property type="molecule type" value="Genomic_DNA"/>
</dbReference>
<evidence type="ECO:0000256" key="4">
    <source>
        <dbReference type="PROSITE-ProRule" id="PRU00335"/>
    </source>
</evidence>
<dbReference type="SUPFAM" id="SSF48498">
    <property type="entry name" value="Tetracyclin repressor-like, C-terminal domain"/>
    <property type="match status" value="1"/>
</dbReference>
<dbReference type="RefSeq" id="WP_204910680.1">
    <property type="nucleotide sequence ID" value="NZ_BAAAYR010000002.1"/>
</dbReference>
<dbReference type="Gene3D" id="1.10.357.10">
    <property type="entry name" value="Tetracycline Repressor, domain 2"/>
    <property type="match status" value="1"/>
</dbReference>
<dbReference type="InterPro" id="IPR009057">
    <property type="entry name" value="Homeodomain-like_sf"/>
</dbReference>
<evidence type="ECO:0000313" key="6">
    <source>
        <dbReference type="EMBL" id="GAA3565366.1"/>
    </source>
</evidence>
<name>A0ABP6XE48_9ACTN</name>
<gene>
    <name evidence="6" type="ORF">GCM10022197_21450</name>
</gene>
<keyword evidence="2 4" id="KW-0238">DNA-binding</keyword>
<dbReference type="PROSITE" id="PS50977">
    <property type="entry name" value="HTH_TETR_2"/>
    <property type="match status" value="1"/>
</dbReference>
<dbReference type="Proteomes" id="UP001500767">
    <property type="component" value="Unassembled WGS sequence"/>
</dbReference>
<evidence type="ECO:0000256" key="3">
    <source>
        <dbReference type="ARBA" id="ARBA00023163"/>
    </source>
</evidence>
<evidence type="ECO:0000256" key="2">
    <source>
        <dbReference type="ARBA" id="ARBA00023125"/>
    </source>
</evidence>
<protein>
    <submittedName>
        <fullName evidence="6">TetR/AcrR family transcriptional regulator</fullName>
    </submittedName>
</protein>
<dbReference type="PANTHER" id="PTHR30055">
    <property type="entry name" value="HTH-TYPE TRANSCRIPTIONAL REGULATOR RUTR"/>
    <property type="match status" value="1"/>
</dbReference>
<accession>A0ABP6XE48</accession>
<organism evidence="6 7">
    <name type="scientific">Microlunatus spumicola</name>
    <dbReference type="NCBI Taxonomy" id="81499"/>
    <lineage>
        <taxon>Bacteria</taxon>
        <taxon>Bacillati</taxon>
        <taxon>Actinomycetota</taxon>
        <taxon>Actinomycetes</taxon>
        <taxon>Propionibacteriales</taxon>
        <taxon>Propionibacteriaceae</taxon>
        <taxon>Microlunatus</taxon>
    </lineage>
</organism>
<evidence type="ECO:0000256" key="1">
    <source>
        <dbReference type="ARBA" id="ARBA00023015"/>
    </source>
</evidence>
<keyword evidence="3" id="KW-0804">Transcription</keyword>
<sequence length="181" mass="19805">MRSDAERNRQRLVDVAREALETEPPPTMAAVARAAGVGQGTLYRNFPTWDDLVMAVHRMDVAELVDMVPGLLEREPADRALRTWLDRLAEYGRLKKGLGTAIHAAMLEQLAGEGYAPVVGAIDRLLEAGRTQGLVRADVGGEELLLMVGFLWRLELTPDRDERSARMLDVVMAGLAASTVG</sequence>
<keyword evidence="7" id="KW-1185">Reference proteome</keyword>
<evidence type="ECO:0000259" key="5">
    <source>
        <dbReference type="PROSITE" id="PS50977"/>
    </source>
</evidence>
<dbReference type="InterPro" id="IPR001647">
    <property type="entry name" value="HTH_TetR"/>
</dbReference>
<evidence type="ECO:0000313" key="7">
    <source>
        <dbReference type="Proteomes" id="UP001500767"/>
    </source>
</evidence>
<reference evidence="7" key="1">
    <citation type="journal article" date="2019" name="Int. J. Syst. Evol. Microbiol.">
        <title>The Global Catalogue of Microorganisms (GCM) 10K type strain sequencing project: providing services to taxonomists for standard genome sequencing and annotation.</title>
        <authorList>
            <consortium name="The Broad Institute Genomics Platform"/>
            <consortium name="The Broad Institute Genome Sequencing Center for Infectious Disease"/>
            <person name="Wu L."/>
            <person name="Ma J."/>
        </authorList>
    </citation>
    <scope>NUCLEOTIDE SEQUENCE [LARGE SCALE GENOMIC DNA]</scope>
    <source>
        <strain evidence="7">JCM 16540</strain>
    </source>
</reference>
<dbReference type="Pfam" id="PF00440">
    <property type="entry name" value="TetR_N"/>
    <property type="match status" value="1"/>
</dbReference>
<dbReference type="InterPro" id="IPR050109">
    <property type="entry name" value="HTH-type_TetR-like_transc_reg"/>
</dbReference>
<keyword evidence="1" id="KW-0805">Transcription regulation</keyword>
<dbReference type="Pfam" id="PF21597">
    <property type="entry name" value="TetR_C_43"/>
    <property type="match status" value="1"/>
</dbReference>
<proteinExistence type="predicted"/>
<dbReference type="SUPFAM" id="SSF46689">
    <property type="entry name" value="Homeodomain-like"/>
    <property type="match status" value="1"/>
</dbReference>